<dbReference type="EMBL" id="BGPR01033976">
    <property type="protein sequence ID" value="GBO08118.1"/>
    <property type="molecule type" value="Genomic_DNA"/>
</dbReference>
<name>A0A4Y2U7R2_ARAVE</name>
<dbReference type="Proteomes" id="UP000499080">
    <property type="component" value="Unassembled WGS sequence"/>
</dbReference>
<evidence type="ECO:0000313" key="3">
    <source>
        <dbReference type="Proteomes" id="UP000499080"/>
    </source>
</evidence>
<comment type="caution">
    <text evidence="2">The sequence shown here is derived from an EMBL/GenBank/DDBJ whole genome shotgun (WGS) entry which is preliminary data.</text>
</comment>
<protein>
    <submittedName>
        <fullName evidence="2">Uncharacterized protein</fullName>
    </submittedName>
</protein>
<dbReference type="EMBL" id="BGPR01033977">
    <property type="protein sequence ID" value="GBO08121.1"/>
    <property type="molecule type" value="Genomic_DNA"/>
</dbReference>
<gene>
    <name evidence="1" type="ORF">AVEN_160712_1</name>
    <name evidence="2" type="ORF">AVEN_98646_1</name>
</gene>
<dbReference type="AlphaFoldDB" id="A0A4Y2U7R2"/>
<evidence type="ECO:0000313" key="1">
    <source>
        <dbReference type="EMBL" id="GBO08118.1"/>
    </source>
</evidence>
<reference evidence="2 3" key="1">
    <citation type="journal article" date="2019" name="Sci. Rep.">
        <title>Orb-weaving spider Araneus ventricosus genome elucidates the spidroin gene catalogue.</title>
        <authorList>
            <person name="Kono N."/>
            <person name="Nakamura H."/>
            <person name="Ohtoshi R."/>
            <person name="Moran D.A.P."/>
            <person name="Shinohara A."/>
            <person name="Yoshida Y."/>
            <person name="Fujiwara M."/>
            <person name="Mori M."/>
            <person name="Tomita M."/>
            <person name="Arakawa K."/>
        </authorList>
    </citation>
    <scope>NUCLEOTIDE SEQUENCE [LARGE SCALE GENOMIC DNA]</scope>
</reference>
<evidence type="ECO:0000313" key="2">
    <source>
        <dbReference type="EMBL" id="GBO08121.1"/>
    </source>
</evidence>
<organism evidence="2 3">
    <name type="scientific">Araneus ventricosus</name>
    <name type="common">Orbweaver spider</name>
    <name type="synonym">Epeira ventricosa</name>
    <dbReference type="NCBI Taxonomy" id="182803"/>
    <lineage>
        <taxon>Eukaryota</taxon>
        <taxon>Metazoa</taxon>
        <taxon>Ecdysozoa</taxon>
        <taxon>Arthropoda</taxon>
        <taxon>Chelicerata</taxon>
        <taxon>Arachnida</taxon>
        <taxon>Araneae</taxon>
        <taxon>Araneomorphae</taxon>
        <taxon>Entelegynae</taxon>
        <taxon>Araneoidea</taxon>
        <taxon>Araneidae</taxon>
        <taxon>Araneus</taxon>
    </lineage>
</organism>
<sequence>MLVTPSLDANTNVSSSWRVVMFFGQSANRRGFGRLIYLVTDSLMGGASHVNTELGAKESALIAFWEELEFFFVCRQLARLSTYAPLGRERSEEEVIITIF</sequence>
<keyword evidence="3" id="KW-1185">Reference proteome</keyword>
<accession>A0A4Y2U7R2</accession>
<proteinExistence type="predicted"/>